<accession>A0ACC2Q5I5</accession>
<dbReference type="Proteomes" id="UP001231649">
    <property type="component" value="Chromosome 28"/>
</dbReference>
<organism evidence="1 2">
    <name type="scientific">Mythimna loreyi</name>
    <dbReference type="NCBI Taxonomy" id="667449"/>
    <lineage>
        <taxon>Eukaryota</taxon>
        <taxon>Metazoa</taxon>
        <taxon>Ecdysozoa</taxon>
        <taxon>Arthropoda</taxon>
        <taxon>Hexapoda</taxon>
        <taxon>Insecta</taxon>
        <taxon>Pterygota</taxon>
        <taxon>Neoptera</taxon>
        <taxon>Endopterygota</taxon>
        <taxon>Lepidoptera</taxon>
        <taxon>Glossata</taxon>
        <taxon>Ditrysia</taxon>
        <taxon>Noctuoidea</taxon>
        <taxon>Noctuidae</taxon>
        <taxon>Noctuinae</taxon>
        <taxon>Hadenini</taxon>
        <taxon>Mythimna</taxon>
    </lineage>
</organism>
<evidence type="ECO:0000313" key="2">
    <source>
        <dbReference type="Proteomes" id="UP001231649"/>
    </source>
</evidence>
<gene>
    <name evidence="1" type="ORF">PYW08_010944</name>
</gene>
<name>A0ACC2Q5I5_9NEOP</name>
<protein>
    <submittedName>
        <fullName evidence="1">Uncharacterized protein</fullName>
    </submittedName>
</protein>
<keyword evidence="2" id="KW-1185">Reference proteome</keyword>
<comment type="caution">
    <text evidence="1">The sequence shown here is derived from an EMBL/GenBank/DDBJ whole genome shotgun (WGS) entry which is preliminary data.</text>
</comment>
<evidence type="ECO:0000313" key="1">
    <source>
        <dbReference type="EMBL" id="KAJ8706318.1"/>
    </source>
</evidence>
<proteinExistence type="predicted"/>
<dbReference type="EMBL" id="CM056804">
    <property type="protein sequence ID" value="KAJ8706318.1"/>
    <property type="molecule type" value="Genomic_DNA"/>
</dbReference>
<sequence>MQAVMTRITYHYLNCNIRTHICLVTEHLKGRKETLQLPRQLRKRIREFIGEPEQEAPVRVPGVRKRCQVCPYARHRKTANVCEDCHKYICPEHTISFCQDCATITDNNDL</sequence>
<reference evidence="1" key="1">
    <citation type="submission" date="2023-03" db="EMBL/GenBank/DDBJ databases">
        <title>Chromosome-level genomes of two armyworms, Mythimna separata and Mythimna loreyi, provide insights into the biosynthesis and reception of sex pheromones.</title>
        <authorList>
            <person name="Zhao H."/>
        </authorList>
    </citation>
    <scope>NUCLEOTIDE SEQUENCE</scope>
    <source>
        <strain evidence="1">BeijingLab</strain>
    </source>
</reference>